<dbReference type="EMBL" id="QFLI01000009">
    <property type="protein sequence ID" value="PXX97901.1"/>
    <property type="molecule type" value="Genomic_DNA"/>
</dbReference>
<dbReference type="Proteomes" id="UP000248079">
    <property type="component" value="Unassembled WGS sequence"/>
</dbReference>
<sequence length="329" mass="38293">MDQFRTIVEIPESDFKISYHSKILMLGSCFVENVGKLLVQNKFNTTINPYGVIYNPISVGNSIQLLIDNKEFTEDDLNFANDLYFSYSHHGSFSSTSSEECLKSINTQMQSASLDLATADVLFITFGTSWVYELIDSGKIVSNCHKQSAKSFNRYRLEVDEIVRFYKDLILSLSLFNPHLKIVFTLSPIRHWKDGAHGNQLSKSTLLLAVDQLVQLFDHVSYFPSYEIVMDELRDYRFYHEDMIHMNSTSVNYIWSRFSDVFMDKETMDYMKKIRKMISAAEHRPFNPDSESHQKFIQKTISGMEILEKQLPNLSFDLERKVIRKNLQN</sequence>
<dbReference type="AlphaFoldDB" id="A0A2V3ZU13"/>
<accession>A0A2V3ZU13</accession>
<keyword evidence="3" id="KW-1185">Reference proteome</keyword>
<gene>
    <name evidence="2" type="ORF">DF185_18220</name>
</gene>
<proteinExistence type="predicted"/>
<dbReference type="Pfam" id="PF08885">
    <property type="entry name" value="GSCFA"/>
    <property type="match status" value="1"/>
</dbReference>
<evidence type="ECO:0000259" key="1">
    <source>
        <dbReference type="Pfam" id="PF08885"/>
    </source>
</evidence>
<dbReference type="RefSeq" id="WP_110362299.1">
    <property type="nucleotide sequence ID" value="NZ_QFLI01000009.1"/>
</dbReference>
<reference evidence="2 3" key="1">
    <citation type="submission" date="2018-05" db="EMBL/GenBank/DDBJ databases">
        <title>Marinifilum breve JC075T sp. nov., a marine bacterium isolated from Yongle Blue Hole in the South China Sea.</title>
        <authorList>
            <person name="Fu T."/>
        </authorList>
    </citation>
    <scope>NUCLEOTIDE SEQUENCE [LARGE SCALE GENOMIC DNA]</scope>
    <source>
        <strain evidence="2 3">JC075</strain>
    </source>
</reference>
<name>A0A2V3ZU13_9BACT</name>
<comment type="caution">
    <text evidence="2">The sequence shown here is derived from an EMBL/GenBank/DDBJ whole genome shotgun (WGS) entry which is preliminary data.</text>
</comment>
<dbReference type="OrthoDB" id="9807687at2"/>
<feature type="domain" description="GSCFA" evidence="1">
    <location>
        <begin position="22"/>
        <end position="258"/>
    </location>
</feature>
<evidence type="ECO:0000313" key="2">
    <source>
        <dbReference type="EMBL" id="PXX97901.1"/>
    </source>
</evidence>
<evidence type="ECO:0000313" key="3">
    <source>
        <dbReference type="Proteomes" id="UP000248079"/>
    </source>
</evidence>
<dbReference type="InterPro" id="IPR014982">
    <property type="entry name" value="GSCFA"/>
</dbReference>
<protein>
    <submittedName>
        <fullName evidence="2">GSCFA domain protein</fullName>
    </submittedName>
</protein>
<organism evidence="2 3">
    <name type="scientific">Marinifilum breve</name>
    <dbReference type="NCBI Taxonomy" id="2184082"/>
    <lineage>
        <taxon>Bacteria</taxon>
        <taxon>Pseudomonadati</taxon>
        <taxon>Bacteroidota</taxon>
        <taxon>Bacteroidia</taxon>
        <taxon>Marinilabiliales</taxon>
        <taxon>Marinifilaceae</taxon>
    </lineage>
</organism>